<protein>
    <recommendedName>
        <fullName evidence="4">histidine kinase</fullName>
        <ecNumber evidence="4">2.7.13.3</ecNumber>
    </recommendedName>
</protein>
<dbReference type="GO" id="GO:0005509">
    <property type="term" value="F:calcium ion binding"/>
    <property type="evidence" value="ECO:0007669"/>
    <property type="project" value="UniProtKB-ARBA"/>
</dbReference>
<evidence type="ECO:0000256" key="8">
    <source>
        <dbReference type="ARBA" id="ARBA00022777"/>
    </source>
</evidence>
<dbReference type="InterPro" id="IPR005467">
    <property type="entry name" value="His_kinase_dom"/>
</dbReference>
<dbReference type="SUPFAM" id="SSF55781">
    <property type="entry name" value="GAF domain-like"/>
    <property type="match status" value="1"/>
</dbReference>
<dbReference type="SMART" id="SM00387">
    <property type="entry name" value="HATPase_c"/>
    <property type="match status" value="1"/>
</dbReference>
<keyword evidence="7 12" id="KW-0812">Transmembrane</keyword>
<dbReference type="InterPro" id="IPR036890">
    <property type="entry name" value="HATPase_C_sf"/>
</dbReference>
<evidence type="ECO:0000313" key="16">
    <source>
        <dbReference type="Proteomes" id="UP000450000"/>
    </source>
</evidence>
<keyword evidence="5" id="KW-0597">Phosphoprotein</keyword>
<keyword evidence="11 12" id="KW-0472">Membrane</keyword>
<evidence type="ECO:0000256" key="4">
    <source>
        <dbReference type="ARBA" id="ARBA00012438"/>
    </source>
</evidence>
<dbReference type="SMART" id="SM00388">
    <property type="entry name" value="HisKA"/>
    <property type="match status" value="1"/>
</dbReference>
<dbReference type="InterPro" id="IPR003661">
    <property type="entry name" value="HisK_dim/P_dom"/>
</dbReference>
<feature type="domain" description="HAMP" evidence="14">
    <location>
        <begin position="70"/>
        <end position="123"/>
    </location>
</feature>
<comment type="catalytic activity">
    <reaction evidence="1">
        <text>ATP + protein L-histidine = ADP + protein N-phospho-L-histidine.</text>
        <dbReference type="EC" id="2.7.13.3"/>
    </reaction>
</comment>
<evidence type="ECO:0000259" key="14">
    <source>
        <dbReference type="PROSITE" id="PS50885"/>
    </source>
</evidence>
<keyword evidence="9 12" id="KW-1133">Transmembrane helix</keyword>
<dbReference type="FunFam" id="3.30.565.10:FF:000006">
    <property type="entry name" value="Sensor histidine kinase WalK"/>
    <property type="match status" value="1"/>
</dbReference>
<dbReference type="InterPro" id="IPR003660">
    <property type="entry name" value="HAMP_dom"/>
</dbReference>
<dbReference type="OrthoDB" id="9757990at2"/>
<feature type="transmembrane region" description="Helical" evidence="12">
    <location>
        <begin position="15"/>
        <end position="38"/>
    </location>
</feature>
<comment type="cofactor">
    <cofactor evidence="2">
        <name>a divalent metal cation</name>
        <dbReference type="ChEBI" id="CHEBI:60240"/>
    </cofactor>
</comment>
<keyword evidence="16" id="KW-1185">Reference proteome</keyword>
<dbReference type="InterPro" id="IPR036097">
    <property type="entry name" value="HisK_dim/P_sf"/>
</dbReference>
<dbReference type="Proteomes" id="UP000450000">
    <property type="component" value="Unassembled WGS sequence"/>
</dbReference>
<dbReference type="RefSeq" id="WP_153464985.1">
    <property type="nucleotide sequence ID" value="NZ_WBOF01000001.1"/>
</dbReference>
<dbReference type="GO" id="GO:0000155">
    <property type="term" value="F:phosphorelay sensor kinase activity"/>
    <property type="evidence" value="ECO:0007669"/>
    <property type="project" value="InterPro"/>
</dbReference>
<evidence type="ECO:0000313" key="15">
    <source>
        <dbReference type="EMBL" id="MQS15451.1"/>
    </source>
</evidence>
<evidence type="ECO:0000256" key="1">
    <source>
        <dbReference type="ARBA" id="ARBA00000085"/>
    </source>
</evidence>
<feature type="domain" description="Histidine kinase" evidence="13">
    <location>
        <begin position="336"/>
        <end position="554"/>
    </location>
</feature>
<dbReference type="SUPFAM" id="SSF55874">
    <property type="entry name" value="ATPase domain of HSP90 chaperone/DNA topoisomerase II/histidine kinase"/>
    <property type="match status" value="1"/>
</dbReference>
<sequence length="557" mass="58961">MSIRPEEKPPVVRSLGLRFGLLAALIVLVGSAGVAGAVRDGSDEIVGAVIAALVVAAVVTALTITVRTARAVTGPLADVEAALGRLARAEHPTTRVRPRGPAEIQAIARSANAVADETDRMRDRESERARLAAAAREAGIAIRSGLDVDQILDRAATGIGQALRADGVILFLAGDDSSTAPAARAWSAKHGSLPAHEVRGLPPLPADMVHDHHARGTSWYVDDVRRFVADGEPVPGAPGSFGRTGLPARLRDTLAAMRAVSVLAVAFGPPGKPMGEVVLVRETPGDVWRPAEIEATEPIVAGLGRALQQARVHRQETAVVERLRALDKTRNDFLSNVSHELRTPLTSIGGYVELLQDESGPLSDDQRHMLTVVGRNVVRLTELIEDLLTISRIESGSFTSDRRPVDVRRLAEVAVDMATPAASAAAITLEGDCGEEPVLVLGDHDQLDRALRNLVSNAIKFTPSGGKVTVGAALHRGQVRLRVSDTGIGIPENDQKDLFNRFFRASNAVDLSIPGTGLGLAIVHAIVANHGGTLEVHSRENEGTTITADLPPLDRRS</sequence>
<evidence type="ECO:0000256" key="9">
    <source>
        <dbReference type="ARBA" id="ARBA00022989"/>
    </source>
</evidence>
<name>A0A6N7KVH0_9ACTN</name>
<evidence type="ECO:0000256" key="11">
    <source>
        <dbReference type="ARBA" id="ARBA00023136"/>
    </source>
</evidence>
<dbReference type="Pfam" id="PF02518">
    <property type="entry name" value="HATPase_c"/>
    <property type="match status" value="1"/>
</dbReference>
<dbReference type="PRINTS" id="PR00344">
    <property type="entry name" value="BCTRLSENSOR"/>
</dbReference>
<evidence type="ECO:0000256" key="5">
    <source>
        <dbReference type="ARBA" id="ARBA00022553"/>
    </source>
</evidence>
<dbReference type="EMBL" id="WBOF01000001">
    <property type="protein sequence ID" value="MQS15451.1"/>
    <property type="molecule type" value="Genomic_DNA"/>
</dbReference>
<dbReference type="Gene3D" id="1.10.287.130">
    <property type="match status" value="1"/>
</dbReference>
<reference evidence="15 16" key="1">
    <citation type="submission" date="2019-09" db="EMBL/GenBank/DDBJ databases">
        <title>Genome Sequences of Streptomyces kaniharaensis ATCC 21070.</title>
        <authorList>
            <person name="Zhu W."/>
            <person name="De Crecy-Lagard V."/>
            <person name="Richards N.G."/>
        </authorList>
    </citation>
    <scope>NUCLEOTIDE SEQUENCE [LARGE SCALE GENOMIC DNA]</scope>
    <source>
        <strain evidence="15 16">SF-557</strain>
    </source>
</reference>
<dbReference type="InterPro" id="IPR003594">
    <property type="entry name" value="HATPase_dom"/>
</dbReference>
<dbReference type="PROSITE" id="PS50109">
    <property type="entry name" value="HIS_KIN"/>
    <property type="match status" value="1"/>
</dbReference>
<keyword evidence="8" id="KW-0418">Kinase</keyword>
<dbReference type="Gene3D" id="3.30.450.40">
    <property type="match status" value="1"/>
</dbReference>
<dbReference type="InterPro" id="IPR004358">
    <property type="entry name" value="Sig_transdc_His_kin-like_C"/>
</dbReference>
<dbReference type="PROSITE" id="PS50885">
    <property type="entry name" value="HAMP"/>
    <property type="match status" value="1"/>
</dbReference>
<dbReference type="CDD" id="cd00082">
    <property type="entry name" value="HisKA"/>
    <property type="match status" value="1"/>
</dbReference>
<feature type="transmembrane region" description="Helical" evidence="12">
    <location>
        <begin position="45"/>
        <end position="66"/>
    </location>
</feature>
<dbReference type="PANTHER" id="PTHR43711">
    <property type="entry name" value="TWO-COMPONENT HISTIDINE KINASE"/>
    <property type="match status" value="1"/>
</dbReference>
<evidence type="ECO:0000256" key="6">
    <source>
        <dbReference type="ARBA" id="ARBA00022679"/>
    </source>
</evidence>
<organism evidence="15 16">
    <name type="scientific">Streptomyces kaniharaensis</name>
    <dbReference type="NCBI Taxonomy" id="212423"/>
    <lineage>
        <taxon>Bacteria</taxon>
        <taxon>Bacillati</taxon>
        <taxon>Actinomycetota</taxon>
        <taxon>Actinomycetes</taxon>
        <taxon>Kitasatosporales</taxon>
        <taxon>Streptomycetaceae</taxon>
        <taxon>Streptomyces</taxon>
    </lineage>
</organism>
<gene>
    <name evidence="15" type="ORF">F7Q99_25075</name>
</gene>
<dbReference type="Pfam" id="PF00512">
    <property type="entry name" value="HisKA"/>
    <property type="match status" value="1"/>
</dbReference>
<accession>A0A6N7KVH0</accession>
<evidence type="ECO:0000256" key="3">
    <source>
        <dbReference type="ARBA" id="ARBA00004236"/>
    </source>
</evidence>
<dbReference type="AlphaFoldDB" id="A0A6N7KVH0"/>
<evidence type="ECO:0000256" key="10">
    <source>
        <dbReference type="ARBA" id="ARBA00023012"/>
    </source>
</evidence>
<keyword evidence="6" id="KW-0808">Transferase</keyword>
<proteinExistence type="predicted"/>
<dbReference type="InterPro" id="IPR050736">
    <property type="entry name" value="Sensor_HK_Regulatory"/>
</dbReference>
<dbReference type="SUPFAM" id="SSF47384">
    <property type="entry name" value="Homodimeric domain of signal transducing histidine kinase"/>
    <property type="match status" value="1"/>
</dbReference>
<keyword evidence="10" id="KW-0902">Two-component regulatory system</keyword>
<evidence type="ECO:0000259" key="13">
    <source>
        <dbReference type="PROSITE" id="PS50109"/>
    </source>
</evidence>
<dbReference type="CDD" id="cd00075">
    <property type="entry name" value="HATPase"/>
    <property type="match status" value="1"/>
</dbReference>
<dbReference type="FunFam" id="1.10.287.130:FF:000001">
    <property type="entry name" value="Two-component sensor histidine kinase"/>
    <property type="match status" value="1"/>
</dbReference>
<dbReference type="PANTHER" id="PTHR43711:SF31">
    <property type="entry name" value="HISTIDINE KINASE"/>
    <property type="match status" value="1"/>
</dbReference>
<evidence type="ECO:0000256" key="7">
    <source>
        <dbReference type="ARBA" id="ARBA00022692"/>
    </source>
</evidence>
<evidence type="ECO:0000256" key="12">
    <source>
        <dbReference type="SAM" id="Phobius"/>
    </source>
</evidence>
<dbReference type="Gene3D" id="6.10.340.10">
    <property type="match status" value="1"/>
</dbReference>
<dbReference type="Gene3D" id="3.30.565.10">
    <property type="entry name" value="Histidine kinase-like ATPase, C-terminal domain"/>
    <property type="match status" value="1"/>
</dbReference>
<comment type="caution">
    <text evidence="15">The sequence shown here is derived from an EMBL/GenBank/DDBJ whole genome shotgun (WGS) entry which is preliminary data.</text>
</comment>
<dbReference type="EC" id="2.7.13.3" evidence="4"/>
<dbReference type="GO" id="GO:0005886">
    <property type="term" value="C:plasma membrane"/>
    <property type="evidence" value="ECO:0007669"/>
    <property type="project" value="UniProtKB-SubCell"/>
</dbReference>
<dbReference type="InterPro" id="IPR029016">
    <property type="entry name" value="GAF-like_dom_sf"/>
</dbReference>
<evidence type="ECO:0000256" key="2">
    <source>
        <dbReference type="ARBA" id="ARBA00001968"/>
    </source>
</evidence>
<comment type="subcellular location">
    <subcellularLocation>
        <location evidence="3">Cell membrane</location>
    </subcellularLocation>
</comment>